<keyword evidence="3" id="KW-0732">Signal</keyword>
<dbReference type="Pfam" id="PF01073">
    <property type="entry name" value="3Beta_HSD"/>
    <property type="match status" value="1"/>
</dbReference>
<gene>
    <name evidence="5" type="ORF">B0H17DRAFT_1158898</name>
</gene>
<dbReference type="PANTHER" id="PTHR43245:SF51">
    <property type="entry name" value="SHORT CHAIN DEHYDROGENASE_REDUCTASE FAMILY 42E, MEMBER 2"/>
    <property type="match status" value="1"/>
</dbReference>
<name>A0AAD7GKN6_MYCRO</name>
<dbReference type="SUPFAM" id="SSF51735">
    <property type="entry name" value="NAD(P)-binding Rossmann-fold domains"/>
    <property type="match status" value="1"/>
</dbReference>
<feature type="signal peptide" evidence="3">
    <location>
        <begin position="1"/>
        <end position="18"/>
    </location>
</feature>
<protein>
    <recommendedName>
        <fullName evidence="4">3-beta hydroxysteroid dehydrogenase/isomerase domain-containing protein</fullName>
    </recommendedName>
</protein>
<feature type="domain" description="3-beta hydroxysteroid dehydrogenase/isomerase" evidence="4">
    <location>
        <begin position="74"/>
        <end position="362"/>
    </location>
</feature>
<dbReference type="PANTHER" id="PTHR43245">
    <property type="entry name" value="BIFUNCTIONAL POLYMYXIN RESISTANCE PROTEIN ARNA"/>
    <property type="match status" value="1"/>
</dbReference>
<feature type="chain" id="PRO_5042180806" description="3-beta hydroxysteroid dehydrogenase/isomerase domain-containing protein" evidence="3">
    <location>
        <begin position="19"/>
        <end position="517"/>
    </location>
</feature>
<accession>A0AAD7GKN6</accession>
<dbReference type="GO" id="GO:0006694">
    <property type="term" value="P:steroid biosynthetic process"/>
    <property type="evidence" value="ECO:0007669"/>
    <property type="project" value="InterPro"/>
</dbReference>
<dbReference type="Proteomes" id="UP001221757">
    <property type="component" value="Unassembled WGS sequence"/>
</dbReference>
<dbReference type="EMBL" id="JARKIE010000038">
    <property type="protein sequence ID" value="KAJ7695403.1"/>
    <property type="molecule type" value="Genomic_DNA"/>
</dbReference>
<dbReference type="Gene3D" id="3.40.50.720">
    <property type="entry name" value="NAD(P)-binding Rossmann-like Domain"/>
    <property type="match status" value="1"/>
</dbReference>
<evidence type="ECO:0000256" key="1">
    <source>
        <dbReference type="ARBA" id="ARBA00009219"/>
    </source>
</evidence>
<reference evidence="5" key="1">
    <citation type="submission" date="2023-03" db="EMBL/GenBank/DDBJ databases">
        <title>Massive genome expansion in bonnet fungi (Mycena s.s.) driven by repeated elements and novel gene families across ecological guilds.</title>
        <authorList>
            <consortium name="Lawrence Berkeley National Laboratory"/>
            <person name="Harder C.B."/>
            <person name="Miyauchi S."/>
            <person name="Viragh M."/>
            <person name="Kuo A."/>
            <person name="Thoen E."/>
            <person name="Andreopoulos B."/>
            <person name="Lu D."/>
            <person name="Skrede I."/>
            <person name="Drula E."/>
            <person name="Henrissat B."/>
            <person name="Morin E."/>
            <person name="Kohler A."/>
            <person name="Barry K."/>
            <person name="LaButti K."/>
            <person name="Morin E."/>
            <person name="Salamov A."/>
            <person name="Lipzen A."/>
            <person name="Mereny Z."/>
            <person name="Hegedus B."/>
            <person name="Baldrian P."/>
            <person name="Stursova M."/>
            <person name="Weitz H."/>
            <person name="Taylor A."/>
            <person name="Grigoriev I.V."/>
            <person name="Nagy L.G."/>
            <person name="Martin F."/>
            <person name="Kauserud H."/>
        </authorList>
    </citation>
    <scope>NUCLEOTIDE SEQUENCE</scope>
    <source>
        <strain evidence="5">CBHHK067</strain>
    </source>
</reference>
<evidence type="ECO:0000259" key="4">
    <source>
        <dbReference type="Pfam" id="PF01073"/>
    </source>
</evidence>
<comment type="caution">
    <text evidence="5">The sequence shown here is derived from an EMBL/GenBank/DDBJ whole genome shotgun (WGS) entry which is preliminary data.</text>
</comment>
<evidence type="ECO:0000256" key="2">
    <source>
        <dbReference type="ARBA" id="ARBA00023002"/>
    </source>
</evidence>
<evidence type="ECO:0000313" key="6">
    <source>
        <dbReference type="Proteomes" id="UP001221757"/>
    </source>
</evidence>
<dbReference type="GO" id="GO:0016616">
    <property type="term" value="F:oxidoreductase activity, acting on the CH-OH group of donors, NAD or NADP as acceptor"/>
    <property type="evidence" value="ECO:0007669"/>
    <property type="project" value="InterPro"/>
</dbReference>
<proteinExistence type="inferred from homology"/>
<dbReference type="AlphaFoldDB" id="A0AAD7GKN6"/>
<keyword evidence="6" id="KW-1185">Reference proteome</keyword>
<evidence type="ECO:0000256" key="3">
    <source>
        <dbReference type="SAM" id="SignalP"/>
    </source>
</evidence>
<sequence length="517" mass="56156">MAWLWITAPLLLPVLVHLYIQVNDRRLTHVPESALSFSPARWTLEDVHETAARLLESPISITDQIPPRTGRRYIVVGGAGFLGGWIVVQLLERGEDPRRIRVIDIRAPARHDLSTGLAKQVQFVQADVSDAAAVSAAFNAPWLDDATPGTQITVFHTAANIRFYERSVSLLPNSATVNITGTQNVIDAARSIGATALVYTSSGSVSVRSTRFLLWPWETAPRAFVQAVNDDDALVPTRHYDFFSNYAVTKIEAERRVRAADKTASRDGVLRTGCVRPGNGIFGPGGDMLCGAYLVRKVNPSWIGASVQNFIYVENAAVAHLLYEQRLIDLSNGSTNPDIGGQAFVVADPGPPPTYNDVYTALSTLEEETVFPAMSPTMMLLIAHLLEWYYLGRASLLTAGYRIAQRLPALGSDIVNLQPSLFNLVNIHLIFDDSRARLPAEKGGLGYKGAWTTMEALHKTVAEHRAGLLRSEQRSNVAGIPTLGGFGLVKAQKGVGKASAKVARKTGVDPVQVLSSS</sequence>
<evidence type="ECO:0000313" key="5">
    <source>
        <dbReference type="EMBL" id="KAJ7695403.1"/>
    </source>
</evidence>
<dbReference type="InterPro" id="IPR002225">
    <property type="entry name" value="3Beta_OHSteriod_DH/Estase"/>
</dbReference>
<organism evidence="5 6">
    <name type="scientific">Mycena rosella</name>
    <name type="common">Pink bonnet</name>
    <name type="synonym">Agaricus rosellus</name>
    <dbReference type="NCBI Taxonomy" id="1033263"/>
    <lineage>
        <taxon>Eukaryota</taxon>
        <taxon>Fungi</taxon>
        <taxon>Dikarya</taxon>
        <taxon>Basidiomycota</taxon>
        <taxon>Agaricomycotina</taxon>
        <taxon>Agaricomycetes</taxon>
        <taxon>Agaricomycetidae</taxon>
        <taxon>Agaricales</taxon>
        <taxon>Marasmiineae</taxon>
        <taxon>Mycenaceae</taxon>
        <taxon>Mycena</taxon>
    </lineage>
</organism>
<dbReference type="InterPro" id="IPR036291">
    <property type="entry name" value="NAD(P)-bd_dom_sf"/>
</dbReference>
<comment type="similarity">
    <text evidence="1">Belongs to the 3-beta-HSD family.</text>
</comment>
<dbReference type="InterPro" id="IPR050177">
    <property type="entry name" value="Lipid_A_modif_metabolic_enz"/>
</dbReference>
<keyword evidence="2" id="KW-0560">Oxidoreductase</keyword>